<dbReference type="HAMAP" id="MF_00123">
    <property type="entry name" value="Arg_tRNA_synth"/>
    <property type="match status" value="1"/>
</dbReference>
<evidence type="ECO:0000313" key="15">
    <source>
        <dbReference type="Proteomes" id="UP000292373"/>
    </source>
</evidence>
<dbReference type="PROSITE" id="PS00178">
    <property type="entry name" value="AA_TRNA_LIGASE_I"/>
    <property type="match status" value="1"/>
</dbReference>
<comment type="catalytic activity">
    <reaction evidence="9 10">
        <text>tRNA(Arg) + L-arginine + ATP = L-arginyl-tRNA(Arg) + AMP + diphosphate</text>
        <dbReference type="Rhea" id="RHEA:20301"/>
        <dbReference type="Rhea" id="RHEA-COMP:9658"/>
        <dbReference type="Rhea" id="RHEA-COMP:9673"/>
        <dbReference type="ChEBI" id="CHEBI:30616"/>
        <dbReference type="ChEBI" id="CHEBI:32682"/>
        <dbReference type="ChEBI" id="CHEBI:33019"/>
        <dbReference type="ChEBI" id="CHEBI:78442"/>
        <dbReference type="ChEBI" id="CHEBI:78513"/>
        <dbReference type="ChEBI" id="CHEBI:456215"/>
        <dbReference type="EC" id="6.1.1.19"/>
    </reaction>
</comment>
<dbReference type="InterPro" id="IPR001278">
    <property type="entry name" value="Arg-tRNA-ligase"/>
</dbReference>
<dbReference type="PANTHER" id="PTHR11956">
    <property type="entry name" value="ARGINYL-TRNA SYNTHETASE"/>
    <property type="match status" value="1"/>
</dbReference>
<keyword evidence="3 10" id="KW-0963">Cytoplasm</keyword>
<dbReference type="Gene3D" id="3.30.1360.70">
    <property type="entry name" value="Arginyl tRNA synthetase N-terminal domain"/>
    <property type="match status" value="1"/>
</dbReference>
<comment type="subunit">
    <text evidence="10">Monomer.</text>
</comment>
<keyword evidence="7 10" id="KW-0648">Protein biosynthesis</keyword>
<dbReference type="Pfam" id="PF05746">
    <property type="entry name" value="DALR_1"/>
    <property type="match status" value="1"/>
</dbReference>
<comment type="caution">
    <text evidence="14">The sequence shown here is derived from an EMBL/GenBank/DDBJ whole genome shotgun (WGS) entry which is preliminary data.</text>
</comment>
<evidence type="ECO:0000256" key="10">
    <source>
        <dbReference type="HAMAP-Rule" id="MF_00123"/>
    </source>
</evidence>
<evidence type="ECO:0000313" key="14">
    <source>
        <dbReference type="EMBL" id="TBT88685.1"/>
    </source>
</evidence>
<dbReference type="CDD" id="cd07956">
    <property type="entry name" value="Anticodon_Ia_Arg"/>
    <property type="match status" value="1"/>
</dbReference>
<keyword evidence="15" id="KW-1185">Reference proteome</keyword>
<dbReference type="SUPFAM" id="SSF47323">
    <property type="entry name" value="Anticodon-binding domain of a subclass of class I aminoacyl-tRNA synthetases"/>
    <property type="match status" value="1"/>
</dbReference>
<dbReference type="EC" id="6.1.1.19" evidence="10"/>
<dbReference type="EMBL" id="SDMQ01000001">
    <property type="protein sequence ID" value="TBT88685.1"/>
    <property type="molecule type" value="Genomic_DNA"/>
</dbReference>
<dbReference type="RefSeq" id="WP_131166813.1">
    <property type="nucleotide sequence ID" value="NZ_SDMQ01000001.1"/>
</dbReference>
<keyword evidence="5 10" id="KW-0547">Nucleotide-binding</keyword>
<dbReference type="SUPFAM" id="SSF55190">
    <property type="entry name" value="Arginyl-tRNA synthetase (ArgRS), N-terminal 'additional' domain"/>
    <property type="match status" value="1"/>
</dbReference>
<dbReference type="Pfam" id="PF03485">
    <property type="entry name" value="Arg_tRNA_synt_N"/>
    <property type="match status" value="1"/>
</dbReference>
<gene>
    <name evidence="10" type="primary">argS</name>
    <name evidence="14" type="ORF">ET989_01735</name>
</gene>
<dbReference type="FunFam" id="1.10.730.10:FF:000008">
    <property type="entry name" value="Arginine--tRNA ligase"/>
    <property type="match status" value="1"/>
</dbReference>
<dbReference type="GO" id="GO:0006420">
    <property type="term" value="P:arginyl-tRNA aminoacylation"/>
    <property type="evidence" value="ECO:0007669"/>
    <property type="project" value="UniProtKB-UniRule"/>
</dbReference>
<dbReference type="GO" id="GO:0005524">
    <property type="term" value="F:ATP binding"/>
    <property type="evidence" value="ECO:0007669"/>
    <property type="project" value="UniProtKB-UniRule"/>
</dbReference>
<evidence type="ECO:0000256" key="8">
    <source>
        <dbReference type="ARBA" id="ARBA00023146"/>
    </source>
</evidence>
<dbReference type="AlphaFoldDB" id="A0A4Q9KH77"/>
<accession>A0A4Q9KH77</accession>
<evidence type="ECO:0000256" key="7">
    <source>
        <dbReference type="ARBA" id="ARBA00022917"/>
    </source>
</evidence>
<sequence length="544" mass="59537">MQSLASLLTSRVEAAAGVDPEMRPATKPQFGHFQSNVALRLAKAEGRPPRDVAADLITRIDVADLCEPLEVAGPGFINFRIRSEVLARAASDLLADPHTGIDQADAPQKIVIDYSSPNVAKQMHVGHLRTTIIGDCFNRVLTATGHSVLPQNHIGDWGRQFGMLIEQTLDEGLDLSTLDLAGAEELYKRANERLKADESFADRARNRVVALQAGDEQTRAIWQRLIDVSKVGFNETYHRLGVLLTDEHIAGESSYNHLLEDVCTDLEQRGIAVVDDGALVVFVDGFDAPAILRNRHGGYGYDVTDVAALKYRAETLGADRLIYVTDARQRNHFELVFAVARKAGYIPDSLVTEHVGYGMVLGRDGRPFSTREGTAAYLIDLLDAAEEHVTRPVALAAIKYADLSNQLQKDYVFDAERMTATTGDTGPYLQYAHARANQILRRAEADGIAWSTITVLDEPAEQALALLLSRFGEIVALVAEDLQPHKLCTYLFDLATAMSSFYEQCPVLKSEGEVRASRLALCATTKKVLATGLGLLGIEAPDQM</sequence>
<evidence type="ECO:0000256" key="2">
    <source>
        <dbReference type="ARBA" id="ARBA00005594"/>
    </source>
</evidence>
<feature type="domain" description="DALR anticodon binding" evidence="12">
    <location>
        <begin position="429"/>
        <end position="544"/>
    </location>
</feature>
<dbReference type="Proteomes" id="UP000292373">
    <property type="component" value="Unassembled WGS sequence"/>
</dbReference>
<dbReference type="InterPro" id="IPR036695">
    <property type="entry name" value="Arg-tRNA-synth_N_sf"/>
</dbReference>
<dbReference type="InterPro" id="IPR008909">
    <property type="entry name" value="DALR_anticod-bd"/>
</dbReference>
<dbReference type="InterPro" id="IPR009080">
    <property type="entry name" value="tRNAsynth_Ia_anticodon-bd"/>
</dbReference>
<dbReference type="SMART" id="SM01016">
    <property type="entry name" value="Arg_tRNA_synt_N"/>
    <property type="match status" value="1"/>
</dbReference>
<name>A0A4Q9KH77_9ACTN</name>
<dbReference type="OrthoDB" id="9803211at2"/>
<dbReference type="Gene3D" id="3.40.50.620">
    <property type="entry name" value="HUPs"/>
    <property type="match status" value="1"/>
</dbReference>
<comment type="similarity">
    <text evidence="2 10 11">Belongs to the class-I aminoacyl-tRNA synthetase family.</text>
</comment>
<dbReference type="InterPro" id="IPR001412">
    <property type="entry name" value="aa-tRNA-synth_I_CS"/>
</dbReference>
<keyword evidence="8 10" id="KW-0030">Aminoacyl-tRNA synthetase</keyword>
<evidence type="ECO:0000259" key="12">
    <source>
        <dbReference type="SMART" id="SM00836"/>
    </source>
</evidence>
<dbReference type="SMART" id="SM00836">
    <property type="entry name" value="DALR_1"/>
    <property type="match status" value="1"/>
</dbReference>
<reference evidence="14 15" key="1">
    <citation type="submission" date="2019-01" db="EMBL/GenBank/DDBJ databases">
        <title>Lactibacter flavus gen. nov., sp. nov., a novel bacterium of the family Propionibacteriaceae isolated from raw milk and dairy products.</title>
        <authorList>
            <person name="Huptas C."/>
            <person name="Wenning M."/>
            <person name="Breitenwieser F."/>
            <person name="Doll E."/>
            <person name="Von Neubeck M."/>
            <person name="Busse H.-J."/>
            <person name="Scherer S."/>
        </authorList>
    </citation>
    <scope>NUCLEOTIDE SEQUENCE [LARGE SCALE GENOMIC DNA]</scope>
    <source>
        <strain evidence="14 15">KCTC 33808</strain>
    </source>
</reference>
<dbReference type="InterPro" id="IPR005148">
    <property type="entry name" value="Arg-tRNA-synth_N"/>
</dbReference>
<comment type="subcellular location">
    <subcellularLocation>
        <location evidence="1 10">Cytoplasm</location>
    </subcellularLocation>
</comment>
<dbReference type="NCBIfam" id="TIGR00456">
    <property type="entry name" value="argS"/>
    <property type="match status" value="1"/>
</dbReference>
<dbReference type="GO" id="GO:0004814">
    <property type="term" value="F:arginine-tRNA ligase activity"/>
    <property type="evidence" value="ECO:0007669"/>
    <property type="project" value="UniProtKB-UniRule"/>
</dbReference>
<dbReference type="Pfam" id="PF00750">
    <property type="entry name" value="tRNA-synt_1d"/>
    <property type="match status" value="1"/>
</dbReference>
<feature type="domain" description="Arginyl tRNA synthetase N-terminal" evidence="13">
    <location>
        <begin position="2"/>
        <end position="81"/>
    </location>
</feature>
<dbReference type="SUPFAM" id="SSF52374">
    <property type="entry name" value="Nucleotidylyl transferase"/>
    <property type="match status" value="1"/>
</dbReference>
<evidence type="ECO:0000256" key="4">
    <source>
        <dbReference type="ARBA" id="ARBA00022598"/>
    </source>
</evidence>
<proteinExistence type="inferred from homology"/>
<evidence type="ECO:0000256" key="6">
    <source>
        <dbReference type="ARBA" id="ARBA00022840"/>
    </source>
</evidence>
<feature type="short sequence motif" description="'HIGH' region" evidence="10">
    <location>
        <begin position="117"/>
        <end position="127"/>
    </location>
</feature>
<keyword evidence="6 10" id="KW-0067">ATP-binding</keyword>
<dbReference type="CDD" id="cd00671">
    <property type="entry name" value="ArgRS_core"/>
    <property type="match status" value="1"/>
</dbReference>
<dbReference type="Gene3D" id="1.10.730.10">
    <property type="entry name" value="Isoleucyl-tRNA Synthetase, Domain 1"/>
    <property type="match status" value="1"/>
</dbReference>
<organism evidence="14 15">
    <name type="scientific">Propioniciclava sinopodophylli</name>
    <dbReference type="NCBI Taxonomy" id="1837344"/>
    <lineage>
        <taxon>Bacteria</taxon>
        <taxon>Bacillati</taxon>
        <taxon>Actinomycetota</taxon>
        <taxon>Actinomycetes</taxon>
        <taxon>Propionibacteriales</taxon>
        <taxon>Propionibacteriaceae</taxon>
        <taxon>Propioniciclava</taxon>
    </lineage>
</organism>
<protein>
    <recommendedName>
        <fullName evidence="10">Arginine--tRNA ligase</fullName>
        <ecNumber evidence="10">6.1.1.19</ecNumber>
    </recommendedName>
    <alternativeName>
        <fullName evidence="10">Arginyl-tRNA synthetase</fullName>
        <shortName evidence="10">ArgRS</shortName>
    </alternativeName>
</protein>
<evidence type="ECO:0000256" key="5">
    <source>
        <dbReference type="ARBA" id="ARBA00022741"/>
    </source>
</evidence>
<evidence type="ECO:0000256" key="11">
    <source>
        <dbReference type="RuleBase" id="RU363038"/>
    </source>
</evidence>
<evidence type="ECO:0000256" key="3">
    <source>
        <dbReference type="ARBA" id="ARBA00022490"/>
    </source>
</evidence>
<dbReference type="GO" id="GO:0005737">
    <property type="term" value="C:cytoplasm"/>
    <property type="evidence" value="ECO:0007669"/>
    <property type="project" value="UniProtKB-SubCell"/>
</dbReference>
<dbReference type="InterPro" id="IPR035684">
    <property type="entry name" value="ArgRS_core"/>
</dbReference>
<dbReference type="InterPro" id="IPR014729">
    <property type="entry name" value="Rossmann-like_a/b/a_fold"/>
</dbReference>
<keyword evidence="4 10" id="KW-0436">Ligase</keyword>
<evidence type="ECO:0000259" key="13">
    <source>
        <dbReference type="SMART" id="SM01016"/>
    </source>
</evidence>
<dbReference type="PRINTS" id="PR01038">
    <property type="entry name" value="TRNASYNTHARG"/>
</dbReference>
<evidence type="ECO:0000256" key="9">
    <source>
        <dbReference type="ARBA" id="ARBA00049339"/>
    </source>
</evidence>
<evidence type="ECO:0000256" key="1">
    <source>
        <dbReference type="ARBA" id="ARBA00004496"/>
    </source>
</evidence>
<dbReference type="PANTHER" id="PTHR11956:SF5">
    <property type="entry name" value="ARGININE--TRNA LIGASE, CYTOPLASMIC"/>
    <property type="match status" value="1"/>
</dbReference>